<proteinExistence type="predicted"/>
<accession>A0A5C7A8S8</accession>
<dbReference type="RefSeq" id="WP_147222223.1">
    <property type="nucleotide sequence ID" value="NZ_CAJGYY010000001.1"/>
</dbReference>
<gene>
    <name evidence="2" type="ORF">ES754_03895</name>
</gene>
<dbReference type="InterPro" id="IPR002654">
    <property type="entry name" value="Glyco_trans_25"/>
</dbReference>
<dbReference type="Pfam" id="PF01755">
    <property type="entry name" value="Glyco_transf_25"/>
    <property type="match status" value="1"/>
</dbReference>
<keyword evidence="2" id="KW-0808">Transferase</keyword>
<dbReference type="AlphaFoldDB" id="A0A5C7A8S8"/>
<keyword evidence="3" id="KW-1185">Reference proteome</keyword>
<dbReference type="Proteomes" id="UP000321903">
    <property type="component" value="Unassembled WGS sequence"/>
</dbReference>
<protein>
    <submittedName>
        <fullName evidence="2">Glycosyltransferase family 25 protein</fullName>
    </submittedName>
</protein>
<feature type="domain" description="Glycosyl transferase family 25" evidence="1">
    <location>
        <begin position="4"/>
        <end position="190"/>
    </location>
</feature>
<dbReference type="OrthoDB" id="9816113at2"/>
<dbReference type="GO" id="GO:0016740">
    <property type="term" value="F:transferase activity"/>
    <property type="evidence" value="ECO:0007669"/>
    <property type="project" value="UniProtKB-KW"/>
</dbReference>
<evidence type="ECO:0000259" key="1">
    <source>
        <dbReference type="Pfam" id="PF01755"/>
    </source>
</evidence>
<evidence type="ECO:0000313" key="2">
    <source>
        <dbReference type="EMBL" id="TXD98096.1"/>
    </source>
</evidence>
<evidence type="ECO:0000313" key="3">
    <source>
        <dbReference type="Proteomes" id="UP000321903"/>
    </source>
</evidence>
<name>A0A5C7A8S8_9GAMM</name>
<organism evidence="2 3">
    <name type="scientific">Psychrobacter frigidicola</name>
    <dbReference type="NCBI Taxonomy" id="45611"/>
    <lineage>
        <taxon>Bacteria</taxon>
        <taxon>Pseudomonadati</taxon>
        <taxon>Pseudomonadota</taxon>
        <taxon>Gammaproteobacteria</taxon>
        <taxon>Moraxellales</taxon>
        <taxon>Moraxellaceae</taxon>
        <taxon>Psychrobacter</taxon>
    </lineage>
</organism>
<sequence length="258" mass="29475">MNLKILVINLKASSERRASISKQLDNLDIPYDFLEATEGSLLTDEWIENNIGDRVKYVYHNKIHHSVNRNALACADSHRRAQLIASNFKSGYTLILEDDAVLTSSFKKKITNTIKLMHEHSLHIAFPGYHWSKGSFEKRLDINCSGSGFSFFKYPVDGHVAGAHSYIVDYVGARKLVEDSLEKIQNTADTFCIREKGLNQSTVVLYPKIVTAGYFESDIGYLTSRINLAARIKQVTYSLALKSRTVHYFLRHWKERRL</sequence>
<comment type="caution">
    <text evidence="2">The sequence shown here is derived from an EMBL/GenBank/DDBJ whole genome shotgun (WGS) entry which is preliminary data.</text>
</comment>
<reference evidence="2 3" key="1">
    <citation type="submission" date="2019-08" db="EMBL/GenBank/DDBJ databases">
        <title>Genome sequence of Psychrobacter frigidicola ACAM304 (type strain).</title>
        <authorList>
            <person name="Bowman J.P."/>
        </authorList>
    </citation>
    <scope>NUCLEOTIDE SEQUENCE [LARGE SCALE GENOMIC DNA]</scope>
    <source>
        <strain evidence="2 3">ACAM 304</strain>
    </source>
</reference>
<dbReference type="CDD" id="cd06532">
    <property type="entry name" value="Glyco_transf_25"/>
    <property type="match status" value="1"/>
</dbReference>
<dbReference type="EMBL" id="VORZ01000001">
    <property type="protein sequence ID" value="TXD98096.1"/>
    <property type="molecule type" value="Genomic_DNA"/>
</dbReference>